<dbReference type="NCBIfam" id="TIGR00254">
    <property type="entry name" value="GGDEF"/>
    <property type="match status" value="1"/>
</dbReference>
<dbReference type="CDD" id="cd01949">
    <property type="entry name" value="GGDEF"/>
    <property type="match status" value="1"/>
</dbReference>
<dbReference type="RefSeq" id="WP_178655790.1">
    <property type="nucleotide sequence ID" value="NZ_JACOOT010000039.1"/>
</dbReference>
<evidence type="ECO:0000259" key="1">
    <source>
        <dbReference type="PROSITE" id="PS50887"/>
    </source>
</evidence>
<dbReference type="InterPro" id="IPR029787">
    <property type="entry name" value="Nucleotide_cyclase"/>
</dbReference>
<comment type="caution">
    <text evidence="2">The sequence shown here is derived from an EMBL/GenBank/DDBJ whole genome shotgun (WGS) entry which is preliminary data.</text>
</comment>
<dbReference type="PANTHER" id="PTHR45138">
    <property type="entry name" value="REGULATORY COMPONENTS OF SENSORY TRANSDUCTION SYSTEM"/>
    <property type="match status" value="1"/>
</dbReference>
<dbReference type="Proteomes" id="UP000652847">
    <property type="component" value="Unassembled WGS sequence"/>
</dbReference>
<dbReference type="GO" id="GO:0052621">
    <property type="term" value="F:diguanylate cyclase activity"/>
    <property type="evidence" value="ECO:0007669"/>
    <property type="project" value="TreeGrafter"/>
</dbReference>
<evidence type="ECO:0000313" key="3">
    <source>
        <dbReference type="Proteomes" id="UP000652847"/>
    </source>
</evidence>
<dbReference type="Pfam" id="PF00990">
    <property type="entry name" value="GGDEF"/>
    <property type="match status" value="1"/>
</dbReference>
<reference evidence="2 3" key="1">
    <citation type="submission" date="2020-08" db="EMBL/GenBank/DDBJ databases">
        <title>Genome public.</title>
        <authorList>
            <person name="Liu C."/>
            <person name="Sun Q."/>
        </authorList>
    </citation>
    <scope>NUCLEOTIDE SEQUENCE [LARGE SCALE GENOMIC DNA]</scope>
    <source>
        <strain evidence="2 3">BX17</strain>
    </source>
</reference>
<dbReference type="PANTHER" id="PTHR45138:SF9">
    <property type="entry name" value="DIGUANYLATE CYCLASE DGCM-RELATED"/>
    <property type="match status" value="1"/>
</dbReference>
<dbReference type="EMBL" id="JACOOT010000039">
    <property type="protein sequence ID" value="MBC5652649.1"/>
    <property type="molecule type" value="Genomic_DNA"/>
</dbReference>
<dbReference type="SUPFAM" id="SSF55073">
    <property type="entry name" value="Nucleotide cyclase"/>
    <property type="match status" value="1"/>
</dbReference>
<dbReference type="InterPro" id="IPR043128">
    <property type="entry name" value="Rev_trsase/Diguanyl_cyclase"/>
</dbReference>
<dbReference type="AlphaFoldDB" id="A0A8I0ALU7"/>
<name>A0A8I0ALU7_9FIRM</name>
<keyword evidence="3" id="KW-1185">Reference proteome</keyword>
<dbReference type="Gene3D" id="3.30.70.270">
    <property type="match status" value="1"/>
</dbReference>
<evidence type="ECO:0000313" key="2">
    <source>
        <dbReference type="EMBL" id="MBC5652649.1"/>
    </source>
</evidence>
<sequence>MEDKNCELLFEYLRSILYDSTVKPLDLGALDEPYKKLGMGLEFLDHAVQEMKDYSEALSRGKLSAKVPDRDNFLCENLKNMHSNLNHLTWQAKQVAKGDYSQTVSFLGEFSEAFNTMTRQLKEREESLKREAEREKTHANMMESYNQLLMELIARSDEEVMVISMIGQKVLYSNENMSIQISPEEIYQLCLQQQEKQDGSMFAKSDTYEWTWETEVSQHHYYRITTGIMLWQGQKAYAHIIREVTEEKQRQSRLEIEVYKDPLTGIGNRLFFFEKATEILKSGEGVILCYCDLDHLKYVNDNYGHGEGDWYIRHFSDTVSCNIRQEDVFARIGGDEFCIVLRHCQVETARRKMRRIQKIFASEKEHPYKKGFSFGLEEIPEGHGNLIIEDIIGHADRAMYRQKREHTRAQKNSLT</sequence>
<feature type="domain" description="GGDEF" evidence="1">
    <location>
        <begin position="284"/>
        <end position="415"/>
    </location>
</feature>
<proteinExistence type="predicted"/>
<dbReference type="InterPro" id="IPR050469">
    <property type="entry name" value="Diguanylate_Cyclase"/>
</dbReference>
<gene>
    <name evidence="2" type="ORF">H8S54_16440</name>
</gene>
<protein>
    <submittedName>
        <fullName evidence="2">Diguanylate cyclase</fullName>
    </submittedName>
</protein>
<dbReference type="PROSITE" id="PS50887">
    <property type="entry name" value="GGDEF"/>
    <property type="match status" value="1"/>
</dbReference>
<dbReference type="SMART" id="SM00267">
    <property type="entry name" value="GGDEF"/>
    <property type="match status" value="1"/>
</dbReference>
<dbReference type="InterPro" id="IPR000160">
    <property type="entry name" value="GGDEF_dom"/>
</dbReference>
<accession>A0A8I0ALU7</accession>
<organism evidence="2 3">
    <name type="scientific">Blautia segnis</name>
    <dbReference type="NCBI Taxonomy" id="2763030"/>
    <lineage>
        <taxon>Bacteria</taxon>
        <taxon>Bacillati</taxon>
        <taxon>Bacillota</taxon>
        <taxon>Clostridia</taxon>
        <taxon>Lachnospirales</taxon>
        <taxon>Lachnospiraceae</taxon>
        <taxon>Blautia</taxon>
    </lineage>
</organism>
<dbReference type="CDD" id="cd06225">
    <property type="entry name" value="HAMP"/>
    <property type="match status" value="1"/>
</dbReference>
<dbReference type="Gene3D" id="1.10.287.130">
    <property type="match status" value="1"/>
</dbReference>